<evidence type="ECO:0000313" key="15">
    <source>
        <dbReference type="Proteomes" id="UP001151518"/>
    </source>
</evidence>
<keyword evidence="7" id="KW-0746">Sphingolipid metabolism</keyword>
<dbReference type="InterPro" id="IPR036291">
    <property type="entry name" value="NAD(P)-bd_dom_sf"/>
</dbReference>
<evidence type="ECO:0000256" key="1">
    <source>
        <dbReference type="ARBA" id="ARBA00004240"/>
    </source>
</evidence>
<dbReference type="GO" id="GO:0047560">
    <property type="term" value="F:3-dehydrosphinganine reductase activity"/>
    <property type="evidence" value="ECO:0007669"/>
    <property type="project" value="UniProtKB-EC"/>
</dbReference>
<dbReference type="EMBL" id="JANBTW010000019">
    <property type="protein sequence ID" value="KAJ2678588.1"/>
    <property type="molecule type" value="Genomic_DNA"/>
</dbReference>
<dbReference type="GO" id="GO:0006666">
    <property type="term" value="P:3-keto-sphinganine metabolic process"/>
    <property type="evidence" value="ECO:0007669"/>
    <property type="project" value="InterPro"/>
</dbReference>
<comment type="function">
    <text evidence="11">Catalyzes the reduction of 3'-oxosphinganine (3-ketodihydrosphingosine/KDS) to sphinganine (dihydrosphingosine/DHS), the second step of de novo sphingolipid biosynthesis.</text>
</comment>
<evidence type="ECO:0000256" key="6">
    <source>
        <dbReference type="ARBA" id="ARBA00022857"/>
    </source>
</evidence>
<dbReference type="InterPro" id="IPR045022">
    <property type="entry name" value="KDSR-like"/>
</dbReference>
<dbReference type="AlphaFoldDB" id="A0A9W8G8R6"/>
<dbReference type="FunFam" id="3.40.50.720:FF:000468">
    <property type="entry name" value="Short-chain dehydrogenase, putative"/>
    <property type="match status" value="1"/>
</dbReference>
<dbReference type="Gene3D" id="3.40.50.720">
    <property type="entry name" value="NAD(P)-binding Rossmann-like Domain"/>
    <property type="match status" value="1"/>
</dbReference>
<reference evidence="14" key="1">
    <citation type="submission" date="2022-07" db="EMBL/GenBank/DDBJ databases">
        <title>Phylogenomic reconstructions and comparative analyses of Kickxellomycotina fungi.</title>
        <authorList>
            <person name="Reynolds N.K."/>
            <person name="Stajich J.E."/>
            <person name="Barry K."/>
            <person name="Grigoriev I.V."/>
            <person name="Crous P."/>
            <person name="Smith M.E."/>
        </authorList>
    </citation>
    <scope>NUCLEOTIDE SEQUENCE</scope>
    <source>
        <strain evidence="14">NRRL 3115</strain>
    </source>
</reference>
<comment type="pathway">
    <text evidence="2">Lipid metabolism; sphingolipid metabolism.</text>
</comment>
<dbReference type="GO" id="GO:0000166">
    <property type="term" value="F:nucleotide binding"/>
    <property type="evidence" value="ECO:0007669"/>
    <property type="project" value="UniProtKB-KW"/>
</dbReference>
<evidence type="ECO:0000256" key="10">
    <source>
        <dbReference type="ARBA" id="ARBA00026112"/>
    </source>
</evidence>
<protein>
    <recommendedName>
        <fullName evidence="10">3-dehydrosphinganine reductase</fullName>
        <ecNumber evidence="10">1.1.1.102</ecNumber>
    </recommendedName>
</protein>
<dbReference type="InterPro" id="IPR002347">
    <property type="entry name" value="SDR_fam"/>
</dbReference>
<dbReference type="PRINTS" id="PR00081">
    <property type="entry name" value="GDHRDH"/>
</dbReference>
<evidence type="ECO:0000256" key="11">
    <source>
        <dbReference type="ARBA" id="ARBA00044737"/>
    </source>
</evidence>
<comment type="subcellular location">
    <subcellularLocation>
        <location evidence="1">Endoplasmic reticulum</location>
    </subcellularLocation>
</comment>
<proteinExistence type="predicted"/>
<comment type="catalytic activity">
    <reaction evidence="12">
        <text>sphinganine + NADP(+) = 3-oxosphinganine + NADPH + H(+)</text>
        <dbReference type="Rhea" id="RHEA:22640"/>
        <dbReference type="ChEBI" id="CHEBI:15378"/>
        <dbReference type="ChEBI" id="CHEBI:57783"/>
        <dbReference type="ChEBI" id="CHEBI:57817"/>
        <dbReference type="ChEBI" id="CHEBI:58299"/>
        <dbReference type="ChEBI" id="CHEBI:58349"/>
        <dbReference type="EC" id="1.1.1.102"/>
    </reaction>
    <physiologicalReaction direction="right-to-left" evidence="12">
        <dbReference type="Rhea" id="RHEA:22642"/>
    </physiologicalReaction>
</comment>
<evidence type="ECO:0000259" key="13">
    <source>
        <dbReference type="SMART" id="SM00822"/>
    </source>
</evidence>
<evidence type="ECO:0000313" key="14">
    <source>
        <dbReference type="EMBL" id="KAJ2678588.1"/>
    </source>
</evidence>
<dbReference type="PANTHER" id="PTHR43550:SF3">
    <property type="entry name" value="3-KETODIHYDROSPHINGOSINE REDUCTASE"/>
    <property type="match status" value="1"/>
</dbReference>
<keyword evidence="9" id="KW-0443">Lipid metabolism</keyword>
<organism evidence="14 15">
    <name type="scientific">Coemansia spiralis</name>
    <dbReference type="NCBI Taxonomy" id="417178"/>
    <lineage>
        <taxon>Eukaryota</taxon>
        <taxon>Fungi</taxon>
        <taxon>Fungi incertae sedis</taxon>
        <taxon>Zoopagomycota</taxon>
        <taxon>Kickxellomycotina</taxon>
        <taxon>Kickxellomycetes</taxon>
        <taxon>Kickxellales</taxon>
        <taxon>Kickxellaceae</taxon>
        <taxon>Coemansia</taxon>
    </lineage>
</organism>
<name>A0A9W8G8R6_9FUNG</name>
<dbReference type="SMART" id="SM00822">
    <property type="entry name" value="PKS_KR"/>
    <property type="match status" value="1"/>
</dbReference>
<dbReference type="Proteomes" id="UP001151518">
    <property type="component" value="Unassembled WGS sequence"/>
</dbReference>
<dbReference type="InterPro" id="IPR020904">
    <property type="entry name" value="Sc_DH/Rdtase_CS"/>
</dbReference>
<dbReference type="PROSITE" id="PS00061">
    <property type="entry name" value="ADH_SHORT"/>
    <property type="match status" value="1"/>
</dbReference>
<dbReference type="EC" id="1.1.1.102" evidence="10"/>
<evidence type="ECO:0000256" key="9">
    <source>
        <dbReference type="ARBA" id="ARBA00023098"/>
    </source>
</evidence>
<feature type="domain" description="Ketoreductase" evidence="13">
    <location>
        <begin position="41"/>
        <end position="225"/>
    </location>
</feature>
<dbReference type="PANTHER" id="PTHR43550">
    <property type="entry name" value="3-KETODIHYDROSPHINGOSINE REDUCTASE"/>
    <property type="match status" value="1"/>
</dbReference>
<dbReference type="CDD" id="cd08939">
    <property type="entry name" value="KDSR-like_SDR_c"/>
    <property type="match status" value="1"/>
</dbReference>
<evidence type="ECO:0000256" key="7">
    <source>
        <dbReference type="ARBA" id="ARBA00022919"/>
    </source>
</evidence>
<evidence type="ECO:0000256" key="5">
    <source>
        <dbReference type="ARBA" id="ARBA00022824"/>
    </source>
</evidence>
<comment type="pathway">
    <text evidence="3">Sphingolipid metabolism.</text>
</comment>
<accession>A0A9W8G8R6</accession>
<keyword evidence="4" id="KW-0547">Nucleotide-binding</keyword>
<sequence>MENYRIALLTIGSVLAGVGALAFACELYLRLTAARLDVHNKHCYVTGGSQGLGKAIAKDLARRGAHVTIVARREPVLREALAEIRAVAVHPKSQHFVVADVTSHEDSVRAVGEAAEQQGRPVELLFAVAGVSNPGVFLEQDPGLLSDTMRLNYAGTLYTVHEVVKRMVAGGIEGRIVLVSSTLGFFGLVGYAGYCATKFAVRGLAEALRMELLPHNIAVHCYFPGTIFTPGYEVENRTKPQVTKDIEGPDGLTPEQCSRGLLRGLRRGEFAIATDPVSMLFRCATRGAMPNNNVVVDLFVAAIGWLALAPWRFYADRLVCHAVPKPKAE</sequence>
<dbReference type="GO" id="GO:0030148">
    <property type="term" value="P:sphingolipid biosynthetic process"/>
    <property type="evidence" value="ECO:0007669"/>
    <property type="project" value="InterPro"/>
</dbReference>
<evidence type="ECO:0000256" key="12">
    <source>
        <dbReference type="ARBA" id="ARBA00048930"/>
    </source>
</evidence>
<comment type="caution">
    <text evidence="14">The sequence shown here is derived from an EMBL/GenBank/DDBJ whole genome shotgun (WGS) entry which is preliminary data.</text>
</comment>
<keyword evidence="6" id="KW-0521">NADP</keyword>
<keyword evidence="5" id="KW-0256">Endoplasmic reticulum</keyword>
<evidence type="ECO:0000256" key="2">
    <source>
        <dbReference type="ARBA" id="ARBA00004760"/>
    </source>
</evidence>
<dbReference type="GO" id="GO:0005789">
    <property type="term" value="C:endoplasmic reticulum membrane"/>
    <property type="evidence" value="ECO:0007669"/>
    <property type="project" value="TreeGrafter"/>
</dbReference>
<evidence type="ECO:0000256" key="4">
    <source>
        <dbReference type="ARBA" id="ARBA00022741"/>
    </source>
</evidence>
<keyword evidence="8" id="KW-0560">Oxidoreductase</keyword>
<dbReference type="OrthoDB" id="10267115at2759"/>
<evidence type="ECO:0000256" key="3">
    <source>
        <dbReference type="ARBA" id="ARBA00004991"/>
    </source>
</evidence>
<dbReference type="PROSITE" id="PS51257">
    <property type="entry name" value="PROKAR_LIPOPROTEIN"/>
    <property type="match status" value="1"/>
</dbReference>
<gene>
    <name evidence="14" type="primary">TSC10</name>
    <name evidence="14" type="ORF">GGI25_002176</name>
</gene>
<evidence type="ECO:0000256" key="8">
    <source>
        <dbReference type="ARBA" id="ARBA00023002"/>
    </source>
</evidence>
<dbReference type="Pfam" id="PF00106">
    <property type="entry name" value="adh_short"/>
    <property type="match status" value="1"/>
</dbReference>
<dbReference type="SUPFAM" id="SSF51735">
    <property type="entry name" value="NAD(P)-binding Rossmann-fold domains"/>
    <property type="match status" value="1"/>
</dbReference>
<dbReference type="InterPro" id="IPR057326">
    <property type="entry name" value="KR_dom"/>
</dbReference>